<reference evidence="3 4" key="1">
    <citation type="submission" date="2024-06" db="EMBL/GenBank/DDBJ databases">
        <title>The Natural Products Discovery Center: Release of the First 8490 Sequenced Strains for Exploring Actinobacteria Biosynthetic Diversity.</title>
        <authorList>
            <person name="Kalkreuter E."/>
            <person name="Kautsar S.A."/>
            <person name="Yang D."/>
            <person name="Bader C.D."/>
            <person name="Teijaro C.N."/>
            <person name="Fluegel L."/>
            <person name="Davis C.M."/>
            <person name="Simpson J.R."/>
            <person name="Lauterbach L."/>
            <person name="Steele A.D."/>
            <person name="Gui C."/>
            <person name="Meng S."/>
            <person name="Li G."/>
            <person name="Viehrig K."/>
            <person name="Ye F."/>
            <person name="Su P."/>
            <person name="Kiefer A.F."/>
            <person name="Nichols A."/>
            <person name="Cepeda A.J."/>
            <person name="Yan W."/>
            <person name="Fan B."/>
            <person name="Jiang Y."/>
            <person name="Adhikari A."/>
            <person name="Zheng C.-J."/>
            <person name="Schuster L."/>
            <person name="Cowan T.M."/>
            <person name="Smanski M.J."/>
            <person name="Chevrette M.G."/>
            <person name="De Carvalho L.P.S."/>
            <person name="Shen B."/>
        </authorList>
    </citation>
    <scope>NUCLEOTIDE SEQUENCE [LARGE SCALE GENOMIC DNA]</scope>
    <source>
        <strain evidence="3 4">NPDC045705</strain>
    </source>
</reference>
<sequence length="195" mass="21814">MVHDTIRVDAPLREVYDQWTQFEEFPRFMDGVEEVRQLDDRHCHWRTRVAGVTREFDTEIVDQLPDERISWRTVGGDVKQKGVVTFQRLDEAHTEVTLAMELEPEGIAEKAASAVGMVDSRVGSDLLRFKEFIEERDTATGGWRGRLRPADAEGAPEGMDATGTTEAKDTPPMPPDDGPPAPPARPMPPVDPGHL</sequence>
<evidence type="ECO:0000313" key="3">
    <source>
        <dbReference type="EMBL" id="MEU7296995.1"/>
    </source>
</evidence>
<comment type="caution">
    <text evidence="3">The sequence shown here is derived from an EMBL/GenBank/DDBJ whole genome shotgun (WGS) entry which is preliminary data.</text>
</comment>
<gene>
    <name evidence="3" type="ORF">AB0A76_27960</name>
</gene>
<feature type="domain" description="Coenzyme Q-binding protein COQ10 START" evidence="2">
    <location>
        <begin position="8"/>
        <end position="129"/>
    </location>
</feature>
<dbReference type="Pfam" id="PF03364">
    <property type="entry name" value="Polyketide_cyc"/>
    <property type="match status" value="1"/>
</dbReference>
<evidence type="ECO:0000313" key="4">
    <source>
        <dbReference type="Proteomes" id="UP001551210"/>
    </source>
</evidence>
<organism evidence="3 4">
    <name type="scientific">Streptomyces exfoliatus</name>
    <name type="common">Streptomyces hydrogenans</name>
    <dbReference type="NCBI Taxonomy" id="1905"/>
    <lineage>
        <taxon>Bacteria</taxon>
        <taxon>Bacillati</taxon>
        <taxon>Actinomycetota</taxon>
        <taxon>Actinomycetes</taxon>
        <taxon>Kitasatosporales</taxon>
        <taxon>Streptomycetaceae</taxon>
        <taxon>Streptomyces</taxon>
    </lineage>
</organism>
<evidence type="ECO:0000256" key="1">
    <source>
        <dbReference type="SAM" id="MobiDB-lite"/>
    </source>
</evidence>
<name>A0ABV3D3D7_STREX</name>
<keyword evidence="4" id="KW-1185">Reference proteome</keyword>
<dbReference type="CDD" id="cd07817">
    <property type="entry name" value="SRPBCC_8"/>
    <property type="match status" value="1"/>
</dbReference>
<dbReference type="PANTHER" id="PTHR33824:SF7">
    <property type="entry name" value="POLYKETIDE CYCLASE_DEHYDRASE AND LIPID TRANSPORT SUPERFAMILY PROTEIN"/>
    <property type="match status" value="1"/>
</dbReference>
<dbReference type="SUPFAM" id="SSF55961">
    <property type="entry name" value="Bet v1-like"/>
    <property type="match status" value="1"/>
</dbReference>
<proteinExistence type="predicted"/>
<accession>A0ABV3D3D7</accession>
<evidence type="ECO:0000259" key="2">
    <source>
        <dbReference type="Pfam" id="PF03364"/>
    </source>
</evidence>
<dbReference type="InterPro" id="IPR005031">
    <property type="entry name" value="COQ10_START"/>
</dbReference>
<dbReference type="InterPro" id="IPR023393">
    <property type="entry name" value="START-like_dom_sf"/>
</dbReference>
<dbReference type="Gene3D" id="3.30.530.20">
    <property type="match status" value="1"/>
</dbReference>
<dbReference type="Proteomes" id="UP001551210">
    <property type="component" value="Unassembled WGS sequence"/>
</dbReference>
<dbReference type="InterPro" id="IPR047137">
    <property type="entry name" value="ORF3"/>
</dbReference>
<feature type="compositionally biased region" description="Pro residues" evidence="1">
    <location>
        <begin position="171"/>
        <end position="195"/>
    </location>
</feature>
<feature type="region of interest" description="Disordered" evidence="1">
    <location>
        <begin position="140"/>
        <end position="195"/>
    </location>
</feature>
<dbReference type="PANTHER" id="PTHR33824">
    <property type="entry name" value="POLYKETIDE CYCLASE/DEHYDRASE AND LIPID TRANSPORT SUPERFAMILY PROTEIN"/>
    <property type="match status" value="1"/>
</dbReference>
<protein>
    <submittedName>
        <fullName evidence="3">SRPBCC family protein</fullName>
    </submittedName>
</protein>
<dbReference type="RefSeq" id="WP_359213799.1">
    <property type="nucleotide sequence ID" value="NZ_JBEZAM010000053.1"/>
</dbReference>
<dbReference type="EMBL" id="JBEZAM010000053">
    <property type="protein sequence ID" value="MEU7296995.1"/>
    <property type="molecule type" value="Genomic_DNA"/>
</dbReference>